<proteinExistence type="inferred from homology"/>
<name>W6RW87_9CLOT</name>
<comment type="similarity">
    <text evidence="1">Belongs to the LytR/CpsA/Psr (LCP) family.</text>
</comment>
<dbReference type="InterPro" id="IPR050922">
    <property type="entry name" value="LytR/CpsA/Psr_CW_biosynth"/>
</dbReference>
<evidence type="ECO:0000313" key="5">
    <source>
        <dbReference type="Proteomes" id="UP000019426"/>
    </source>
</evidence>
<dbReference type="Pfam" id="PF03816">
    <property type="entry name" value="LytR_cpsA_psr"/>
    <property type="match status" value="1"/>
</dbReference>
<dbReference type="STRING" id="1216932.CM240_1494"/>
<dbReference type="PANTHER" id="PTHR33392:SF6">
    <property type="entry name" value="POLYISOPRENYL-TEICHOIC ACID--PEPTIDOGLYCAN TEICHOIC ACID TRANSFERASE TAGU"/>
    <property type="match status" value="1"/>
</dbReference>
<accession>W6RW87</accession>
<evidence type="ECO:0000259" key="3">
    <source>
        <dbReference type="Pfam" id="PF03816"/>
    </source>
</evidence>
<dbReference type="KEGG" id="clt:CM240_1494"/>
<dbReference type="eggNOG" id="COG1316">
    <property type="taxonomic scope" value="Bacteria"/>
</dbReference>
<keyword evidence="5" id="KW-1185">Reference proteome</keyword>
<reference evidence="4 5" key="1">
    <citation type="submission" date="2013-11" db="EMBL/GenBank/DDBJ databases">
        <title>Complete genome sequence of Clostridum sp. M2/40.</title>
        <authorList>
            <person name="Wibberg D."/>
            <person name="Puehler A."/>
            <person name="Schlueter A."/>
        </authorList>
    </citation>
    <scope>NUCLEOTIDE SEQUENCE [LARGE SCALE GENOMIC DNA]</scope>
    <source>
        <strain evidence="5">M2/40</strain>
    </source>
</reference>
<dbReference type="EMBL" id="HG917868">
    <property type="protein sequence ID" value="CDM68653.1"/>
    <property type="molecule type" value="Genomic_DNA"/>
</dbReference>
<dbReference type="Proteomes" id="UP000019426">
    <property type="component" value="Chromosome M2/40_rep1"/>
</dbReference>
<keyword evidence="2" id="KW-1133">Transmembrane helix</keyword>
<dbReference type="InterPro" id="IPR004474">
    <property type="entry name" value="LytR_CpsA_psr"/>
</dbReference>
<dbReference type="HOGENOM" id="CLU_016455_5_2_9"/>
<dbReference type="Gene3D" id="3.40.630.190">
    <property type="entry name" value="LCP protein"/>
    <property type="match status" value="1"/>
</dbReference>
<sequence length="454" mass="51164">MNNKWGRILRNILVMMMVITGSIGSAVTYLYSGFIFKSDVYGSSETKKEEEIPKITDPVNILITGVDIGTPGEESGSASNPQRTDTIMVAHYEPSLDQMTVISIPRDTKVYSKRQNCYIKITEVHAYGDLHNSGIQDLEETVEELLGININYYMKIDYSGFHEMIDAIGGVTVTIPQTMIYDDPVQDLHINFTKGDVVTLDGQKAEEFFRWRKNNEGIANEKDGGDLGRIDNQVVFIKAFIEKVASPSIVTKIPVLLQSLSNVLYTNMDGDYILKYALNFAKLGVDKVEFATLRGDTPPWEPGEASYFIYYPEWNRDILQALNGKQFFSRYDKNVKIINKSSDSGIGDKLKTILVNDYSYNKYNVNIENNSEEVVENTSLDVYGIDEKYDNVIKDDFLTNVINHNEKSEDTKYDIVVTLGNNSIDIINNYTLKEKVIDTSSNSSTSTNSSNSSY</sequence>
<dbReference type="OrthoDB" id="305468at2"/>
<organism evidence="4 5">
    <name type="scientific">Clostridium bornimense</name>
    <dbReference type="NCBI Taxonomy" id="1216932"/>
    <lineage>
        <taxon>Bacteria</taxon>
        <taxon>Bacillati</taxon>
        <taxon>Bacillota</taxon>
        <taxon>Clostridia</taxon>
        <taxon>Eubacteriales</taxon>
        <taxon>Clostridiaceae</taxon>
        <taxon>Clostridium</taxon>
    </lineage>
</organism>
<protein>
    <submittedName>
        <fullName evidence="4">Putative membrane protein</fullName>
    </submittedName>
</protein>
<feature type="domain" description="Cell envelope-related transcriptional attenuator" evidence="3">
    <location>
        <begin position="83"/>
        <end position="245"/>
    </location>
</feature>
<dbReference type="AlphaFoldDB" id="W6RW87"/>
<evidence type="ECO:0000256" key="1">
    <source>
        <dbReference type="ARBA" id="ARBA00006068"/>
    </source>
</evidence>
<keyword evidence="2" id="KW-0472">Membrane</keyword>
<dbReference type="RefSeq" id="WP_051483748.1">
    <property type="nucleotide sequence ID" value="NZ_HG917868.1"/>
</dbReference>
<evidence type="ECO:0000256" key="2">
    <source>
        <dbReference type="SAM" id="Phobius"/>
    </source>
</evidence>
<feature type="transmembrane region" description="Helical" evidence="2">
    <location>
        <begin position="12"/>
        <end position="31"/>
    </location>
</feature>
<keyword evidence="2" id="KW-0812">Transmembrane</keyword>
<dbReference type="PANTHER" id="PTHR33392">
    <property type="entry name" value="POLYISOPRENYL-TEICHOIC ACID--PEPTIDOGLYCAN TEICHOIC ACID TRANSFERASE TAGU"/>
    <property type="match status" value="1"/>
</dbReference>
<gene>
    <name evidence="4" type="ORF">CM240_1494</name>
</gene>
<evidence type="ECO:0000313" key="4">
    <source>
        <dbReference type="EMBL" id="CDM68653.1"/>
    </source>
</evidence>
<dbReference type="NCBIfam" id="TIGR00350">
    <property type="entry name" value="lytR_cpsA_psr"/>
    <property type="match status" value="1"/>
</dbReference>
<dbReference type="PATRIC" id="fig|1216932.3.peg.1487"/>